<feature type="region of interest" description="Disordered" evidence="1">
    <location>
        <begin position="183"/>
        <end position="208"/>
    </location>
</feature>
<dbReference type="EMBL" id="CAJOBE010000585">
    <property type="protein sequence ID" value="CAF3662586.1"/>
    <property type="molecule type" value="Genomic_DNA"/>
</dbReference>
<sequence length="276" mass="30894">MEQCSRQCIRRTFYAVLVGVSPIVICLLFIGLARLIIYRLEMAYYRRQKVIDRRSSAIPCQSGRLALSYTPVSNAEIQRIIQGDYKSQLPRNQSSSIYSSHSNVRKAPRFIRSILPKRESTLQPSNLLANLIMRRNAGDASPITGILAPIETPLQPTFCIVNEQEKRRPSSIIITEESIETALPPPTTTIAPTNNNNNNNNNHGSFSTTHDLIESEQIPTDQLMITTKTLTTPIVVEELLDFHSVSSIPCALTLLTSIAESDNEKNSEINNNNEEK</sequence>
<keyword evidence="2" id="KW-1133">Transmembrane helix</keyword>
<evidence type="ECO:0000313" key="5">
    <source>
        <dbReference type="Proteomes" id="UP000663874"/>
    </source>
</evidence>
<evidence type="ECO:0000256" key="1">
    <source>
        <dbReference type="SAM" id="MobiDB-lite"/>
    </source>
</evidence>
<protein>
    <submittedName>
        <fullName evidence="4">Uncharacterized protein</fullName>
    </submittedName>
</protein>
<organism evidence="4 5">
    <name type="scientific">Rotaria sordida</name>
    <dbReference type="NCBI Taxonomy" id="392033"/>
    <lineage>
        <taxon>Eukaryota</taxon>
        <taxon>Metazoa</taxon>
        <taxon>Spiralia</taxon>
        <taxon>Gnathifera</taxon>
        <taxon>Rotifera</taxon>
        <taxon>Eurotatoria</taxon>
        <taxon>Bdelloidea</taxon>
        <taxon>Philodinida</taxon>
        <taxon>Philodinidae</taxon>
        <taxon>Rotaria</taxon>
    </lineage>
</organism>
<evidence type="ECO:0000313" key="4">
    <source>
        <dbReference type="EMBL" id="CAF3662586.1"/>
    </source>
</evidence>
<keyword evidence="2" id="KW-0812">Transmembrane</keyword>
<dbReference type="AlphaFoldDB" id="A0A818SFC3"/>
<evidence type="ECO:0000256" key="2">
    <source>
        <dbReference type="SAM" id="Phobius"/>
    </source>
</evidence>
<name>A0A818SFC3_9BILA</name>
<dbReference type="Proteomes" id="UP000663874">
    <property type="component" value="Unassembled WGS sequence"/>
</dbReference>
<accession>A0A818SFC3</accession>
<feature type="compositionally biased region" description="Low complexity" evidence="1">
    <location>
        <begin position="183"/>
        <end position="202"/>
    </location>
</feature>
<evidence type="ECO:0000313" key="3">
    <source>
        <dbReference type="EMBL" id="CAF0867210.1"/>
    </source>
</evidence>
<comment type="caution">
    <text evidence="4">The sequence shown here is derived from an EMBL/GenBank/DDBJ whole genome shotgun (WGS) entry which is preliminary data.</text>
</comment>
<reference evidence="4" key="1">
    <citation type="submission" date="2021-02" db="EMBL/GenBank/DDBJ databases">
        <authorList>
            <person name="Nowell W R."/>
        </authorList>
    </citation>
    <scope>NUCLEOTIDE SEQUENCE</scope>
</reference>
<gene>
    <name evidence="4" type="ORF">FNK824_LOCUS6656</name>
    <name evidence="3" type="ORF">SEV965_LOCUS3920</name>
</gene>
<feature type="transmembrane region" description="Helical" evidence="2">
    <location>
        <begin position="12"/>
        <end position="37"/>
    </location>
</feature>
<dbReference type="EMBL" id="CAJNOU010000105">
    <property type="protein sequence ID" value="CAF0867210.1"/>
    <property type="molecule type" value="Genomic_DNA"/>
</dbReference>
<dbReference type="Proteomes" id="UP000663889">
    <property type="component" value="Unassembled WGS sequence"/>
</dbReference>
<proteinExistence type="predicted"/>
<keyword evidence="2" id="KW-0472">Membrane</keyword>